<dbReference type="FunFam" id="3.90.640.10:FF:000010">
    <property type="entry name" value="heat shock 70 kDa protein 14"/>
    <property type="match status" value="1"/>
</dbReference>
<organism evidence="4 5">
    <name type="scientific">Piptocephalis cylindrospora</name>
    <dbReference type="NCBI Taxonomy" id="1907219"/>
    <lineage>
        <taxon>Eukaryota</taxon>
        <taxon>Fungi</taxon>
        <taxon>Fungi incertae sedis</taxon>
        <taxon>Zoopagomycota</taxon>
        <taxon>Zoopagomycotina</taxon>
        <taxon>Zoopagomycetes</taxon>
        <taxon>Zoopagales</taxon>
        <taxon>Piptocephalidaceae</taxon>
        <taxon>Piptocephalis</taxon>
    </lineage>
</organism>
<dbReference type="Pfam" id="PF00012">
    <property type="entry name" value="HSP70"/>
    <property type="match status" value="1"/>
</dbReference>
<dbReference type="InterPro" id="IPR029047">
    <property type="entry name" value="HSP70_peptide-bd_sf"/>
</dbReference>
<dbReference type="InterPro" id="IPR043129">
    <property type="entry name" value="ATPase_NBD"/>
</dbReference>
<dbReference type="PANTHER" id="PTHR45639">
    <property type="entry name" value="HSC70CB, ISOFORM G-RELATED"/>
    <property type="match status" value="1"/>
</dbReference>
<keyword evidence="2" id="KW-0547">Nucleotide-binding</keyword>
<dbReference type="AlphaFoldDB" id="A0A4P9XZR6"/>
<dbReference type="Gene3D" id="3.30.420.40">
    <property type="match status" value="2"/>
</dbReference>
<dbReference type="Gene3D" id="2.60.34.10">
    <property type="entry name" value="Substrate Binding Domain Of DNAk, Chain A, domain 1"/>
    <property type="match status" value="1"/>
</dbReference>
<dbReference type="Proteomes" id="UP000267251">
    <property type="component" value="Unassembled WGS sequence"/>
</dbReference>
<keyword evidence="5" id="KW-1185">Reference proteome</keyword>
<dbReference type="GO" id="GO:0005634">
    <property type="term" value="C:nucleus"/>
    <property type="evidence" value="ECO:0007669"/>
    <property type="project" value="TreeGrafter"/>
</dbReference>
<evidence type="ECO:0000256" key="3">
    <source>
        <dbReference type="ARBA" id="ARBA00022840"/>
    </source>
</evidence>
<proteinExistence type="inferred from homology"/>
<dbReference type="GO" id="GO:0005524">
    <property type="term" value="F:ATP binding"/>
    <property type="evidence" value="ECO:0007669"/>
    <property type="project" value="UniProtKB-KW"/>
</dbReference>
<evidence type="ECO:0000313" key="4">
    <source>
        <dbReference type="EMBL" id="RKP11973.1"/>
    </source>
</evidence>
<gene>
    <name evidence="4" type="ORF">BJ684DRAFT_21454</name>
</gene>
<dbReference type="EMBL" id="KZ988548">
    <property type="protein sequence ID" value="RKP11973.1"/>
    <property type="molecule type" value="Genomic_DNA"/>
</dbReference>
<dbReference type="GO" id="GO:0140662">
    <property type="term" value="F:ATP-dependent protein folding chaperone"/>
    <property type="evidence" value="ECO:0007669"/>
    <property type="project" value="InterPro"/>
</dbReference>
<dbReference type="OrthoDB" id="29851at2759"/>
<evidence type="ECO:0000313" key="5">
    <source>
        <dbReference type="Proteomes" id="UP000267251"/>
    </source>
</evidence>
<dbReference type="SUPFAM" id="SSF100920">
    <property type="entry name" value="Heat shock protein 70kD (HSP70), peptide-binding domain"/>
    <property type="match status" value="1"/>
</dbReference>
<dbReference type="SUPFAM" id="SSF53067">
    <property type="entry name" value="Actin-like ATPase domain"/>
    <property type="match status" value="2"/>
</dbReference>
<dbReference type="PRINTS" id="PR00301">
    <property type="entry name" value="HEATSHOCK70"/>
</dbReference>
<dbReference type="InterPro" id="IPR018181">
    <property type="entry name" value="Heat_shock_70_CS"/>
</dbReference>
<dbReference type="GO" id="GO:0005829">
    <property type="term" value="C:cytosol"/>
    <property type="evidence" value="ECO:0007669"/>
    <property type="project" value="TreeGrafter"/>
</dbReference>
<reference evidence="5" key="1">
    <citation type="journal article" date="2018" name="Nat. Microbiol.">
        <title>Leveraging single-cell genomics to expand the fungal tree of life.</title>
        <authorList>
            <person name="Ahrendt S.R."/>
            <person name="Quandt C.A."/>
            <person name="Ciobanu D."/>
            <person name="Clum A."/>
            <person name="Salamov A."/>
            <person name="Andreopoulos B."/>
            <person name="Cheng J.F."/>
            <person name="Woyke T."/>
            <person name="Pelin A."/>
            <person name="Henrissat B."/>
            <person name="Reynolds N.K."/>
            <person name="Benny G.L."/>
            <person name="Smith M.E."/>
            <person name="James T.Y."/>
            <person name="Grigoriev I.V."/>
        </authorList>
    </citation>
    <scope>NUCLEOTIDE SEQUENCE [LARGE SCALE GENOMIC DNA]</scope>
</reference>
<accession>A0A4P9XZR6</accession>
<protein>
    <submittedName>
        <fullName evidence="4">Hsp70 protein-domain-containing protein</fullName>
    </submittedName>
</protein>
<evidence type="ECO:0000256" key="1">
    <source>
        <dbReference type="ARBA" id="ARBA00007381"/>
    </source>
</evidence>
<evidence type="ECO:0000256" key="2">
    <source>
        <dbReference type="ARBA" id="ARBA00022741"/>
    </source>
</evidence>
<dbReference type="PROSITE" id="PS01036">
    <property type="entry name" value="HSP70_3"/>
    <property type="match status" value="1"/>
</dbReference>
<dbReference type="Gene3D" id="3.30.30.30">
    <property type="match status" value="1"/>
</dbReference>
<name>A0A4P9XZR6_9FUNG</name>
<dbReference type="InterPro" id="IPR013126">
    <property type="entry name" value="Hsp_70_fam"/>
</dbReference>
<sequence>MSASEDKPAPVVGLSLGSHYSALAVLTQEGSADVIANEDGDHLTPSVVAFGQDEEFSGTQAKAQEGRNAANTLVEFTALLGLPADSPTVDLHRSRHPFTLTSGTEGRLVYQVSRAGDVKESFTPEQVTTKLLTRLRESAQAYVGSDLAGVCLTVPADASPAFLAETTSACATAGLPVLQFISEPAAAILAYQAGKSPAELRKTDENVLVFDFGGSSLKLAVVAVRGGTSTILGTSQDPELGGTTLDELLMKHFANEFKRKHNIDITGNVKAEGKLRAECERTKKTLSSSNSAPCTVESLAQGLDLSSTLNRMRFDIMCSKVYGKVASDVEALIQKVGLRNDQISEVILAGGSSRIPKLQSRLASLFSGGSTRIRSEITADEVLARGAAVQAGLLNDYASEDADLLASALKDDARRASHTSKTVGVVDAQGAFHPILYHSTPIPSRRIVHTKASADGSAYVALYEGEKDAPAPEEEDEKAAKPALAERKLIAELALTGLKADEEVELTVQAIEGGELRAGLRALDSATSETCVIPVA</sequence>
<dbReference type="PANTHER" id="PTHR45639:SF32">
    <property type="entry name" value="HEAT SHOCK PROTEIN PDR13"/>
    <property type="match status" value="1"/>
</dbReference>
<comment type="similarity">
    <text evidence="1">Belongs to the heat shock protein 70 family.</text>
</comment>
<keyword evidence="3" id="KW-0067">ATP-binding</keyword>
<dbReference type="Gene3D" id="3.90.640.10">
    <property type="entry name" value="Actin, Chain A, domain 4"/>
    <property type="match status" value="1"/>
</dbReference>